<dbReference type="EMBL" id="WMQE01000011">
    <property type="protein sequence ID" value="MTK21041.1"/>
    <property type="molecule type" value="Genomic_DNA"/>
</dbReference>
<keyword evidence="3" id="KW-1133">Transmembrane helix</keyword>
<evidence type="ECO:0000313" key="6">
    <source>
        <dbReference type="EMBL" id="MTK21041.1"/>
    </source>
</evidence>
<name>A0A173TIY4_9FIRM</name>
<comment type="caution">
    <text evidence="6">The sequence shown here is derived from an EMBL/GenBank/DDBJ whole genome shotgun (WGS) entry which is preliminary data.</text>
</comment>
<evidence type="ECO:0000256" key="1">
    <source>
        <dbReference type="ARBA" id="ARBA00004141"/>
    </source>
</evidence>
<dbReference type="RefSeq" id="WP_006785124.1">
    <property type="nucleotide sequence ID" value="NZ_CABJBH010000015.1"/>
</dbReference>
<dbReference type="OrthoDB" id="9786493at2"/>
<dbReference type="InterPro" id="IPR000292">
    <property type="entry name" value="For/NO2_transpt"/>
</dbReference>
<accession>A0A173TIY4</accession>
<reference evidence="6 7" key="1">
    <citation type="journal article" date="2019" name="Nat. Med.">
        <title>A library of human gut bacterial isolates paired with longitudinal multiomics data enables mechanistic microbiome research.</title>
        <authorList>
            <person name="Poyet M."/>
            <person name="Groussin M."/>
            <person name="Gibbons S.M."/>
            <person name="Avila-Pacheco J."/>
            <person name="Jiang X."/>
            <person name="Kearney S.M."/>
            <person name="Perrotta A.R."/>
            <person name="Berdy B."/>
            <person name="Zhao S."/>
            <person name="Lieberman T.D."/>
            <person name="Swanson P.K."/>
            <person name="Smith M."/>
            <person name="Roesemann S."/>
            <person name="Alexander J.E."/>
            <person name="Rich S.A."/>
            <person name="Livny J."/>
            <person name="Vlamakis H."/>
            <person name="Clish C."/>
            <person name="Bullock K."/>
            <person name="Deik A."/>
            <person name="Scott J."/>
            <person name="Pierce K.A."/>
            <person name="Xavier R.J."/>
            <person name="Alm E.J."/>
        </authorList>
    </citation>
    <scope>NUCLEOTIDE SEQUENCE [LARGE SCALE GENOMIC DNA]</scope>
    <source>
        <strain evidence="6 7">BIOML-A198</strain>
    </source>
</reference>
<keyword evidence="4" id="KW-0472">Membrane</keyword>
<dbReference type="Gene3D" id="1.20.1080.10">
    <property type="entry name" value="Glycerol uptake facilitator protein"/>
    <property type="match status" value="1"/>
</dbReference>
<dbReference type="GO" id="GO:0005886">
    <property type="term" value="C:plasma membrane"/>
    <property type="evidence" value="ECO:0007669"/>
    <property type="project" value="TreeGrafter"/>
</dbReference>
<evidence type="ECO:0000256" key="5">
    <source>
        <dbReference type="ARBA" id="ARBA00049660"/>
    </source>
</evidence>
<sequence length="264" mass="28512">MQQPRMLSAKEIANEVVEVSKYKVSRKNSVVLISGMLAGLFIGLGYTVYLLVYGQMSDPYVGKVVGSFLFPIALILILLTGADLFTGNTLIAKACFKKEVKVSAYIKNLVLVWVGNLLGILCAIGLLYGARLFTNGVSPTVAENIMHIAEVKIHTLSTSEVFFRAILCNILIAGGVYVSYAAKDVTGKVLLNVIVVAVFALMGVEHCIANMFVLGMGKVLGADITFGGIGWNLFIATIGNIVGGFIIAIPYYFNFIHAYKKQQV</sequence>
<dbReference type="PROSITE" id="PS01005">
    <property type="entry name" value="FORMATE_NITRITE_TP_1"/>
    <property type="match status" value="1"/>
</dbReference>
<evidence type="ECO:0000256" key="4">
    <source>
        <dbReference type="ARBA" id="ARBA00023136"/>
    </source>
</evidence>
<organism evidence="6 7">
    <name type="scientific">Turicibacter sanguinis</name>
    <dbReference type="NCBI Taxonomy" id="154288"/>
    <lineage>
        <taxon>Bacteria</taxon>
        <taxon>Bacillati</taxon>
        <taxon>Bacillota</taxon>
        <taxon>Erysipelotrichia</taxon>
        <taxon>Erysipelotrichales</taxon>
        <taxon>Turicibacteraceae</taxon>
        <taxon>Turicibacter</taxon>
    </lineage>
</organism>
<comment type="similarity">
    <text evidence="5">Belongs to the FNT transporter (TC 1.A.16) family.</text>
</comment>
<dbReference type="GeneID" id="60057989"/>
<dbReference type="AlphaFoldDB" id="A0A173TIY4"/>
<dbReference type="Proteomes" id="UP000487649">
    <property type="component" value="Unassembled WGS sequence"/>
</dbReference>
<dbReference type="PANTHER" id="PTHR30520:SF8">
    <property type="entry name" value="NITRITE TRANSPORTER NIRC"/>
    <property type="match status" value="1"/>
</dbReference>
<keyword evidence="2" id="KW-0812">Transmembrane</keyword>
<protein>
    <submittedName>
        <fullName evidence="6">Formate/nitrite transporter family protein</fullName>
    </submittedName>
</protein>
<proteinExistence type="inferred from homology"/>
<dbReference type="InterPro" id="IPR024002">
    <property type="entry name" value="For/NO2_transpt_CS"/>
</dbReference>
<dbReference type="InterPro" id="IPR023271">
    <property type="entry name" value="Aquaporin-like"/>
</dbReference>
<dbReference type="GO" id="GO:0015499">
    <property type="term" value="F:formate transmembrane transporter activity"/>
    <property type="evidence" value="ECO:0007669"/>
    <property type="project" value="TreeGrafter"/>
</dbReference>
<gene>
    <name evidence="6" type="ORF">GMA92_06375</name>
</gene>
<comment type="subcellular location">
    <subcellularLocation>
        <location evidence="1">Membrane</location>
        <topology evidence="1">Multi-pass membrane protein</topology>
    </subcellularLocation>
</comment>
<dbReference type="Pfam" id="PF01226">
    <property type="entry name" value="Form_Nir_trans"/>
    <property type="match status" value="1"/>
</dbReference>
<evidence type="ECO:0000256" key="3">
    <source>
        <dbReference type="ARBA" id="ARBA00022989"/>
    </source>
</evidence>
<dbReference type="PANTHER" id="PTHR30520">
    <property type="entry name" value="FORMATE TRANSPORTER-RELATED"/>
    <property type="match status" value="1"/>
</dbReference>
<evidence type="ECO:0000256" key="2">
    <source>
        <dbReference type="ARBA" id="ARBA00022692"/>
    </source>
</evidence>
<evidence type="ECO:0000313" key="7">
    <source>
        <dbReference type="Proteomes" id="UP000487649"/>
    </source>
</evidence>